<proteinExistence type="predicted"/>
<reference evidence="3" key="1">
    <citation type="submission" date="2020-01" db="EMBL/GenBank/DDBJ databases">
        <authorList>
            <consortium name="DOE Joint Genome Institute"/>
            <person name="Haridas S."/>
            <person name="Albert R."/>
            <person name="Binder M."/>
            <person name="Bloem J."/>
            <person name="Labutti K."/>
            <person name="Salamov A."/>
            <person name="Andreopoulos B."/>
            <person name="Baker S.E."/>
            <person name="Barry K."/>
            <person name="Bills G."/>
            <person name="Bluhm B.H."/>
            <person name="Cannon C."/>
            <person name="Castanera R."/>
            <person name="Culley D.E."/>
            <person name="Daum C."/>
            <person name="Ezra D."/>
            <person name="Gonzalez J.B."/>
            <person name="Henrissat B."/>
            <person name="Kuo A."/>
            <person name="Liang C."/>
            <person name="Lipzen A."/>
            <person name="Lutzoni F."/>
            <person name="Magnuson J."/>
            <person name="Mondo S."/>
            <person name="Nolan M."/>
            <person name="Ohm R."/>
            <person name="Pangilinan J."/>
            <person name="Park H.-J."/>
            <person name="Ramirez L."/>
            <person name="Alfaro M."/>
            <person name="Sun H."/>
            <person name="Tritt A."/>
            <person name="Yoshinaga Y."/>
            <person name="Zwiers L.-H."/>
            <person name="Turgeon B.G."/>
            <person name="Goodwin S.B."/>
            <person name="Spatafora J.W."/>
            <person name="Crous P.W."/>
            <person name="Grigoriev I.V."/>
        </authorList>
    </citation>
    <scope>NUCLEOTIDE SEQUENCE</scope>
    <source>
        <strain evidence="3">P77</strain>
    </source>
</reference>
<evidence type="ECO:0000256" key="1">
    <source>
        <dbReference type="SAM" id="MobiDB-lite"/>
    </source>
</evidence>
<dbReference type="AlphaFoldDB" id="A0A6A5K7N6"/>
<feature type="transmembrane region" description="Helical" evidence="2">
    <location>
        <begin position="492"/>
        <end position="514"/>
    </location>
</feature>
<name>A0A6A5K7N6_9PLEO</name>
<sequence>MVGSSTPVTRSPAQESDPKQHPLLRASTTFYDRVVTDWWWWELLSWTVSFGCVAAIVVVLWFYDGKKQAEYLLTGITLNAYVAVFAAVSKAALILPVSEAIGQLKWIWFRDEAALWDFQLYDAASRGPWGAAMLLIKTRCKHLVSLGALVTVLALAFEPFFQQILTYPDRVVPTEQSLTWAARSFLPASTSILRKQSDYADPSMSAVIDAAFNTPEIPLRPSTATCPTGNCTWPLYSTLGVCHQCQDVSRLLAYVCKNNTRLQNTGGTLAVDPCGYKVNDTFVAGLSGNLGFRTVTSLTTAVVDTFNPPSPYGPFWNTTSFNNATLPIANFYVGYTQGGPAVALRNETPVLVECLLSWCAKTLNVQFTNGTLKESVVDSVTIQPEIQDKNLASPIIAALGENTTFTIVNQTTQSLRNWVLSNLPPGLQQNPEFPFVDAGGMWQFHQQSPYDLDGYISNLTIAMTNNMKSRVFGTVPVAGTAWTTERYLKVGWVWITLPALSLLGSLVLICATIFKDRHLNAPVWKSSSLATLLHGLSEDTRRKIDANLSSSQTEAVAARLRVRLSSTEGNVRLVAV</sequence>
<evidence type="ECO:0000313" key="4">
    <source>
        <dbReference type="Proteomes" id="UP000800040"/>
    </source>
</evidence>
<feature type="compositionally biased region" description="Polar residues" evidence="1">
    <location>
        <begin position="1"/>
        <end position="14"/>
    </location>
</feature>
<keyword evidence="2" id="KW-1133">Transmembrane helix</keyword>
<evidence type="ECO:0000313" key="3">
    <source>
        <dbReference type="EMBL" id="KAF1830927.1"/>
    </source>
</evidence>
<keyword evidence="4" id="KW-1185">Reference proteome</keyword>
<feature type="region of interest" description="Disordered" evidence="1">
    <location>
        <begin position="1"/>
        <end position="20"/>
    </location>
</feature>
<dbReference type="InterPro" id="IPR021514">
    <property type="entry name" value="DUF3176"/>
</dbReference>
<dbReference type="Pfam" id="PF11374">
    <property type="entry name" value="DUF3176"/>
    <property type="match status" value="1"/>
</dbReference>
<dbReference type="EMBL" id="ML975379">
    <property type="protein sequence ID" value="KAF1830927.1"/>
    <property type="molecule type" value="Genomic_DNA"/>
</dbReference>
<evidence type="ECO:0000256" key="2">
    <source>
        <dbReference type="SAM" id="Phobius"/>
    </source>
</evidence>
<keyword evidence="2" id="KW-0472">Membrane</keyword>
<dbReference type="OrthoDB" id="5242705at2759"/>
<gene>
    <name evidence="3" type="ORF">BDW02DRAFT_601250</name>
</gene>
<keyword evidence="2" id="KW-0812">Transmembrane</keyword>
<protein>
    <submittedName>
        <fullName evidence="3">Uncharacterized protein</fullName>
    </submittedName>
</protein>
<feature type="transmembrane region" description="Helical" evidence="2">
    <location>
        <begin position="143"/>
        <end position="161"/>
    </location>
</feature>
<organism evidence="3 4">
    <name type="scientific">Decorospora gaudefroyi</name>
    <dbReference type="NCBI Taxonomy" id="184978"/>
    <lineage>
        <taxon>Eukaryota</taxon>
        <taxon>Fungi</taxon>
        <taxon>Dikarya</taxon>
        <taxon>Ascomycota</taxon>
        <taxon>Pezizomycotina</taxon>
        <taxon>Dothideomycetes</taxon>
        <taxon>Pleosporomycetidae</taxon>
        <taxon>Pleosporales</taxon>
        <taxon>Pleosporineae</taxon>
        <taxon>Pleosporaceae</taxon>
        <taxon>Decorospora</taxon>
    </lineage>
</organism>
<dbReference type="PANTHER" id="PTHR35394">
    <property type="entry name" value="DUF3176 DOMAIN-CONTAINING PROTEIN"/>
    <property type="match status" value="1"/>
</dbReference>
<feature type="transmembrane region" description="Helical" evidence="2">
    <location>
        <begin position="43"/>
        <end position="63"/>
    </location>
</feature>
<dbReference type="PANTHER" id="PTHR35394:SF5">
    <property type="entry name" value="DUF3176 DOMAIN-CONTAINING PROTEIN"/>
    <property type="match status" value="1"/>
</dbReference>
<accession>A0A6A5K7N6</accession>
<dbReference type="Proteomes" id="UP000800040">
    <property type="component" value="Unassembled WGS sequence"/>
</dbReference>